<dbReference type="RefSeq" id="WP_076569926.1">
    <property type="nucleotide sequence ID" value="NZ_FTOK01000002.1"/>
</dbReference>
<feature type="transmembrane region" description="Helical" evidence="2">
    <location>
        <begin position="32"/>
        <end position="54"/>
    </location>
</feature>
<protein>
    <submittedName>
        <fullName evidence="3">Uncharacterized protein</fullName>
    </submittedName>
</protein>
<keyword evidence="2" id="KW-0812">Transmembrane</keyword>
<feature type="compositionally biased region" description="Low complexity" evidence="1">
    <location>
        <begin position="86"/>
        <end position="97"/>
    </location>
</feature>
<sequence>MARGWFKWVMYVFIGFAVFYIVNQLLTNTGSFLASILTMVVVAAIIYGVIYFFFIRRRPGGVRGNTDEMKKYKQAVKQSKQKYGTSSSEPVKSSRPSGKQTRKRRSNAPHLKVINGSKGKNKDKDKDRATF</sequence>
<feature type="compositionally biased region" description="Basic and acidic residues" evidence="1">
    <location>
        <begin position="120"/>
        <end position="131"/>
    </location>
</feature>
<evidence type="ECO:0000256" key="2">
    <source>
        <dbReference type="SAM" id="Phobius"/>
    </source>
</evidence>
<proteinExistence type="predicted"/>
<comment type="caution">
    <text evidence="3">The sequence shown here is derived from an EMBL/GenBank/DDBJ whole genome shotgun (WGS) entry which is preliminary data.</text>
</comment>
<dbReference type="EMBL" id="FTOK01000002">
    <property type="protein sequence ID" value="SIS53828.1"/>
    <property type="molecule type" value="Genomic_DNA"/>
</dbReference>
<evidence type="ECO:0000313" key="4">
    <source>
        <dbReference type="Proteomes" id="UP000199777"/>
    </source>
</evidence>
<evidence type="ECO:0000313" key="3">
    <source>
        <dbReference type="EMBL" id="SIS53828.1"/>
    </source>
</evidence>
<feature type="region of interest" description="Disordered" evidence="1">
    <location>
        <begin position="59"/>
        <end position="131"/>
    </location>
</feature>
<gene>
    <name evidence="3" type="ORF">SAMN05421758_102241</name>
</gene>
<keyword evidence="4" id="KW-1185">Reference proteome</keyword>
<dbReference type="NCBIfam" id="NF041554">
    <property type="entry name" value="SA1362_fam"/>
    <property type="match status" value="1"/>
</dbReference>
<dbReference type="Proteomes" id="UP000199777">
    <property type="component" value="Unassembled WGS sequence"/>
</dbReference>
<keyword evidence="2" id="KW-0472">Membrane</keyword>
<name>A0ABY1KNR6_9BACI</name>
<feature type="transmembrane region" description="Helical" evidence="2">
    <location>
        <begin position="5"/>
        <end position="26"/>
    </location>
</feature>
<reference evidence="3 4" key="1">
    <citation type="submission" date="2017-01" db="EMBL/GenBank/DDBJ databases">
        <authorList>
            <person name="Varghese N."/>
            <person name="Submissions S."/>
        </authorList>
    </citation>
    <scope>NUCLEOTIDE SEQUENCE [LARGE SCALE GENOMIC DNA]</scope>
    <source>
        <strain evidence="3 4">DSM 22782</strain>
    </source>
</reference>
<keyword evidence="2" id="KW-1133">Transmembrane helix</keyword>
<organism evidence="3 4">
    <name type="scientific">Salimicrobium salexigens</name>
    <dbReference type="NCBI Taxonomy" id="908941"/>
    <lineage>
        <taxon>Bacteria</taxon>
        <taxon>Bacillati</taxon>
        <taxon>Bacillota</taxon>
        <taxon>Bacilli</taxon>
        <taxon>Bacillales</taxon>
        <taxon>Bacillaceae</taxon>
        <taxon>Salimicrobium</taxon>
    </lineage>
</organism>
<dbReference type="InterPro" id="IPR048110">
    <property type="entry name" value="SA1362/YqhP-like"/>
</dbReference>
<evidence type="ECO:0000256" key="1">
    <source>
        <dbReference type="SAM" id="MobiDB-lite"/>
    </source>
</evidence>
<accession>A0ABY1KNR6</accession>
<feature type="compositionally biased region" description="Polar residues" evidence="1">
    <location>
        <begin position="76"/>
        <end position="85"/>
    </location>
</feature>